<evidence type="ECO:0000313" key="2">
    <source>
        <dbReference type="EMBL" id="PCE43256.1"/>
    </source>
</evidence>
<dbReference type="SUPFAM" id="SSF55781">
    <property type="entry name" value="GAF domain-like"/>
    <property type="match status" value="1"/>
</dbReference>
<dbReference type="PANTHER" id="PTHR43102">
    <property type="entry name" value="SLR1143 PROTEIN"/>
    <property type="match status" value="1"/>
</dbReference>
<dbReference type="OrthoDB" id="9795133at2"/>
<dbReference type="InterPro" id="IPR029016">
    <property type="entry name" value="GAF-like_dom_sf"/>
</dbReference>
<gene>
    <name evidence="2" type="ORF">COO09_05625</name>
</gene>
<proteinExistence type="predicted"/>
<dbReference type="Pfam" id="PF01590">
    <property type="entry name" value="GAF"/>
    <property type="match status" value="1"/>
</dbReference>
<dbReference type="EMBL" id="NWUF01000004">
    <property type="protein sequence ID" value="PCE43256.1"/>
    <property type="molecule type" value="Genomic_DNA"/>
</dbReference>
<dbReference type="AlphaFoldDB" id="A0A2A4FWT4"/>
<sequence length="173" mass="18703">MRHKLAPSGHRDWGVPMIDDLQADIAAIQRIGCMSSMLELCCQVTGMGYAAVSRVTESSWIACAVRDEAGFGIAMGDELDVDTTICGEVRTGPRAILIDHVAEDPIFREHRTPRLYGFQSYISSPILRADGRLFGSLFAVDTAPAKLANSNAPNSFNLFARLIAMELDAADAG</sequence>
<evidence type="ECO:0000313" key="3">
    <source>
        <dbReference type="Proteomes" id="UP000218934"/>
    </source>
</evidence>
<feature type="domain" description="GAF" evidence="1">
    <location>
        <begin position="37"/>
        <end position="167"/>
    </location>
</feature>
<accession>A0A2A4FWT4</accession>
<dbReference type="InterPro" id="IPR003018">
    <property type="entry name" value="GAF"/>
</dbReference>
<reference evidence="2 3" key="1">
    <citation type="submission" date="2017-09" db="EMBL/GenBank/DDBJ databases">
        <title>The Catabolism of 3,6-Dichlorosalicylic acid is Initiated by the Cytochrome P450 Monooxygenase DsmABC in Rhizorhabdus dicambivorans Ndbn-20.</title>
        <authorList>
            <person name="Na L."/>
        </authorList>
    </citation>
    <scope>NUCLEOTIDE SEQUENCE [LARGE SCALE GENOMIC DNA]</scope>
    <source>
        <strain evidence="2 3">Ndbn-20m</strain>
    </source>
</reference>
<protein>
    <submittedName>
        <fullName evidence="2">GAF domain-containing protein</fullName>
    </submittedName>
</protein>
<comment type="caution">
    <text evidence="2">The sequence shown here is derived from an EMBL/GenBank/DDBJ whole genome shotgun (WGS) entry which is preliminary data.</text>
</comment>
<evidence type="ECO:0000259" key="1">
    <source>
        <dbReference type="Pfam" id="PF01590"/>
    </source>
</evidence>
<organism evidence="2 3">
    <name type="scientific">Rhizorhabdus dicambivorans</name>
    <dbReference type="NCBI Taxonomy" id="1850238"/>
    <lineage>
        <taxon>Bacteria</taxon>
        <taxon>Pseudomonadati</taxon>
        <taxon>Pseudomonadota</taxon>
        <taxon>Alphaproteobacteria</taxon>
        <taxon>Sphingomonadales</taxon>
        <taxon>Sphingomonadaceae</taxon>
        <taxon>Rhizorhabdus</taxon>
    </lineage>
</organism>
<dbReference type="PANTHER" id="PTHR43102:SF2">
    <property type="entry name" value="GAF DOMAIN-CONTAINING PROTEIN"/>
    <property type="match status" value="1"/>
</dbReference>
<dbReference type="Proteomes" id="UP000218934">
    <property type="component" value="Unassembled WGS sequence"/>
</dbReference>
<dbReference type="Gene3D" id="3.30.450.40">
    <property type="match status" value="1"/>
</dbReference>
<dbReference type="KEGG" id="rdi:CMV14_00590"/>
<keyword evidence="3" id="KW-1185">Reference proteome</keyword>
<name>A0A2A4FWT4_9SPHN</name>